<evidence type="ECO:0000256" key="3">
    <source>
        <dbReference type="PROSITE-ProRule" id="PRU10133"/>
    </source>
</evidence>
<dbReference type="PROSITE" id="PS50127">
    <property type="entry name" value="UBC_2"/>
    <property type="match status" value="1"/>
</dbReference>
<dbReference type="PANTHER" id="PTHR24067">
    <property type="entry name" value="UBIQUITIN-CONJUGATING ENZYME E2"/>
    <property type="match status" value="1"/>
</dbReference>
<dbReference type="InterPro" id="IPR023313">
    <property type="entry name" value="UBQ-conjugating_AS"/>
</dbReference>
<feature type="compositionally biased region" description="Acidic residues" evidence="5">
    <location>
        <begin position="206"/>
        <end position="237"/>
    </location>
</feature>
<dbReference type="EMBL" id="ML014353">
    <property type="protein sequence ID" value="RKO98851.1"/>
    <property type="molecule type" value="Genomic_DNA"/>
</dbReference>
<keyword evidence="4" id="KW-0067">ATP-binding</keyword>
<evidence type="ECO:0000256" key="4">
    <source>
        <dbReference type="RuleBase" id="RU362109"/>
    </source>
</evidence>
<evidence type="ECO:0000256" key="1">
    <source>
        <dbReference type="ARBA" id="ARBA00022679"/>
    </source>
</evidence>
<dbReference type="STRING" id="1555241.A0A4P9X1Y3"/>
<evidence type="ECO:0000313" key="8">
    <source>
        <dbReference type="EMBL" id="RKO98851.1"/>
    </source>
</evidence>
<reference evidence="7" key="3">
    <citation type="submission" date="2018-08" db="EMBL/GenBank/DDBJ databases">
        <title>Leveraging single-cell genomics to expand the Fungal Tree of Life.</title>
        <authorList>
            <consortium name="DOE Joint Genome Institute"/>
            <person name="Ahrendt S.R."/>
            <person name="Quandt C.A."/>
            <person name="Ciobanu D."/>
            <person name="Clum A."/>
            <person name="Salamov A."/>
            <person name="Andreopoulos B."/>
            <person name="Cheng J.-F."/>
            <person name="Woyke T."/>
            <person name="Pelin A."/>
            <person name="Henrissat B."/>
            <person name="Reynolds N."/>
            <person name="Benny G.L."/>
            <person name="Smith M.E."/>
            <person name="James T.Y."/>
            <person name="Grigoriev I.V."/>
        </authorList>
    </citation>
    <scope>NUCLEOTIDE SEQUENCE</scope>
    <source>
        <strain evidence="7">ATCC 52028</strain>
    </source>
</reference>
<evidence type="ECO:0000313" key="10">
    <source>
        <dbReference type="Proteomes" id="UP000274922"/>
    </source>
</evidence>
<dbReference type="Pfam" id="PF00179">
    <property type="entry name" value="UQ_con"/>
    <property type="match status" value="1"/>
</dbReference>
<feature type="active site" description="Glycyl thioester intermediate" evidence="3">
    <location>
        <position position="86"/>
    </location>
</feature>
<dbReference type="EMBL" id="ML009138">
    <property type="protein sequence ID" value="RKO97946.1"/>
    <property type="molecule type" value="Genomic_DNA"/>
</dbReference>
<evidence type="ECO:0000256" key="5">
    <source>
        <dbReference type="SAM" id="MobiDB-lite"/>
    </source>
</evidence>
<accession>A0A4P9X1Y3</accession>
<sequence length="237" mass="26756">MSAAHALQRQLTELKKHPVPGFRVDILDDNIFEWQVGIIGPPKTLYEGGYFLATLRFPADFPFQPPTFRFKRPLFHPNVYDDGRLCISILHPPGDDPMSGETAAERWNPTQSVESILLSVISLLSDPNCSSPANVDAGKVYRTDRARYEQIVRQQVHVSKQDSPPGLDVEAEYDTARHAAERVRKQQQLQPPHASGHGEDDAYFWYEDEEDGEEDDDADVDEFDDDGENGADDQDDD</sequence>
<keyword evidence="4" id="KW-0547">Nucleotide-binding</keyword>
<proteinExistence type="inferred from homology"/>
<dbReference type="SMART" id="SM00212">
    <property type="entry name" value="UBCc"/>
    <property type="match status" value="1"/>
</dbReference>
<dbReference type="Gene3D" id="3.10.110.10">
    <property type="entry name" value="Ubiquitin Conjugating Enzyme"/>
    <property type="match status" value="1"/>
</dbReference>
<evidence type="ECO:0000313" key="9">
    <source>
        <dbReference type="Proteomes" id="UP000268535"/>
    </source>
</evidence>
<dbReference type="InterPro" id="IPR050113">
    <property type="entry name" value="Ub_conjugating_enzyme"/>
</dbReference>
<reference evidence="8" key="2">
    <citation type="submission" date="2018-04" db="EMBL/GenBank/DDBJ databases">
        <title>Leveraging single-cell genomics to expand the Fungal Tree of Life.</title>
        <authorList>
            <consortium name="DOE Joint Genome Institute"/>
            <person name="Ahrendt S.R."/>
            <person name="Quandt C.A."/>
            <person name="Ciobanu D."/>
            <person name="Clum A."/>
            <person name="Salamov A."/>
            <person name="Andreopoulos B."/>
            <person name="Cheng J.-F."/>
            <person name="Woyke T."/>
            <person name="Pelin A."/>
            <person name="Henrissat B."/>
            <person name="Benny G.L."/>
            <person name="Smith M.E."/>
            <person name="James T.Y."/>
            <person name="Grigoriev I.V."/>
        </authorList>
    </citation>
    <scope>NUCLEOTIDE SEQUENCE</scope>
    <source>
        <strain evidence="8">ATCC 52028</strain>
    </source>
</reference>
<dbReference type="GO" id="GO:0016740">
    <property type="term" value="F:transferase activity"/>
    <property type="evidence" value="ECO:0007669"/>
    <property type="project" value="UniProtKB-KW"/>
</dbReference>
<evidence type="ECO:0000313" key="7">
    <source>
        <dbReference type="EMBL" id="RKO97946.1"/>
    </source>
</evidence>
<evidence type="ECO:0000256" key="2">
    <source>
        <dbReference type="ARBA" id="ARBA00022786"/>
    </source>
</evidence>
<comment type="similarity">
    <text evidence="4">Belongs to the ubiquitin-conjugating enzyme family.</text>
</comment>
<keyword evidence="2 4" id="KW-0833">Ubl conjugation pathway</keyword>
<dbReference type="InterPro" id="IPR000608">
    <property type="entry name" value="UBC"/>
</dbReference>
<dbReference type="FunFam" id="3.10.110.10:FF:000051">
    <property type="entry name" value="ubiquitin-conjugating enzyme E2 R2-like"/>
    <property type="match status" value="1"/>
</dbReference>
<dbReference type="GO" id="GO:0005524">
    <property type="term" value="F:ATP binding"/>
    <property type="evidence" value="ECO:0007669"/>
    <property type="project" value="UniProtKB-UniRule"/>
</dbReference>
<dbReference type="SUPFAM" id="SSF54495">
    <property type="entry name" value="UBC-like"/>
    <property type="match status" value="1"/>
</dbReference>
<dbReference type="Proteomes" id="UP000274922">
    <property type="component" value="Unassembled WGS sequence"/>
</dbReference>
<gene>
    <name evidence="7" type="ORF">CAUPRSCDRAFT_5713</name>
    <name evidence="8" type="ORF">CXG81DRAFT_15351</name>
</gene>
<name>A0A4P9X1Y3_9FUNG</name>
<feature type="domain" description="UBC core" evidence="6">
    <location>
        <begin position="2"/>
        <end position="161"/>
    </location>
</feature>
<reference evidence="9 10" key="1">
    <citation type="journal article" date="2018" name="Nat. Microbiol.">
        <title>Leveraging single-cell genomics to expand the fungal tree of life.</title>
        <authorList>
            <person name="Ahrendt S.R."/>
            <person name="Quandt C.A."/>
            <person name="Ciobanu D."/>
            <person name="Clum A."/>
            <person name="Salamov A."/>
            <person name="Andreopoulos B."/>
            <person name="Cheng J.F."/>
            <person name="Woyke T."/>
            <person name="Pelin A."/>
            <person name="Henrissat B."/>
            <person name="Reynolds N.K."/>
            <person name="Benny G.L."/>
            <person name="Smith M.E."/>
            <person name="James T.Y."/>
            <person name="Grigoriev I.V."/>
        </authorList>
    </citation>
    <scope>NUCLEOTIDE SEQUENCE [LARGE SCALE GENOMIC DNA]</scope>
    <source>
        <strain evidence="9 10">ATCC 52028</strain>
    </source>
</reference>
<organism evidence="7 9">
    <name type="scientific">Caulochytrium protostelioides</name>
    <dbReference type="NCBI Taxonomy" id="1555241"/>
    <lineage>
        <taxon>Eukaryota</taxon>
        <taxon>Fungi</taxon>
        <taxon>Fungi incertae sedis</taxon>
        <taxon>Chytridiomycota</taxon>
        <taxon>Chytridiomycota incertae sedis</taxon>
        <taxon>Chytridiomycetes</taxon>
        <taxon>Caulochytriales</taxon>
        <taxon>Caulochytriaceae</taxon>
        <taxon>Caulochytrium</taxon>
    </lineage>
</organism>
<protein>
    <submittedName>
        <fullName evidence="7">Ubiquitin-conjugating enzyme protein UbcC</fullName>
    </submittedName>
</protein>
<dbReference type="PROSITE" id="PS00183">
    <property type="entry name" value="UBC_1"/>
    <property type="match status" value="1"/>
</dbReference>
<dbReference type="Proteomes" id="UP000268535">
    <property type="component" value="Unassembled WGS sequence"/>
</dbReference>
<keyword evidence="10" id="KW-1185">Reference proteome</keyword>
<feature type="region of interest" description="Disordered" evidence="5">
    <location>
        <begin position="181"/>
        <end position="237"/>
    </location>
</feature>
<dbReference type="OrthoDB" id="19692at2759"/>
<dbReference type="InterPro" id="IPR016135">
    <property type="entry name" value="UBQ-conjugating_enzyme/RWD"/>
</dbReference>
<evidence type="ECO:0000259" key="6">
    <source>
        <dbReference type="PROSITE" id="PS50127"/>
    </source>
</evidence>
<dbReference type="AlphaFoldDB" id="A0A4P9X1Y3"/>
<keyword evidence="1" id="KW-0808">Transferase</keyword>